<dbReference type="EMBL" id="QMEU01000010">
    <property type="protein sequence ID" value="RAU98221.1"/>
    <property type="molecule type" value="Genomic_DNA"/>
</dbReference>
<dbReference type="PROSITE" id="PS00862">
    <property type="entry name" value="OX2_COVAL_FAD"/>
    <property type="match status" value="1"/>
</dbReference>
<evidence type="ECO:0000256" key="1">
    <source>
        <dbReference type="ARBA" id="ARBA00001974"/>
    </source>
</evidence>
<evidence type="ECO:0000313" key="8">
    <source>
        <dbReference type="Proteomes" id="UP000250347"/>
    </source>
</evidence>
<keyword evidence="3" id="KW-0285">Flavoprotein</keyword>
<evidence type="ECO:0000256" key="2">
    <source>
        <dbReference type="ARBA" id="ARBA00005466"/>
    </source>
</evidence>
<accession>A0A329KVW6</accession>
<name>A0A329KVW6_9MYCO</name>
<dbReference type="Gene3D" id="3.30.43.10">
    <property type="entry name" value="Uridine Diphospho-n-acetylenolpyruvylglucosamine Reductase, domain 2"/>
    <property type="match status" value="1"/>
</dbReference>
<dbReference type="AlphaFoldDB" id="A0A329KVW6"/>
<reference evidence="7 8" key="1">
    <citation type="submission" date="2018-06" db="EMBL/GenBank/DDBJ databases">
        <title>NTM in soil in Japan.</title>
        <authorList>
            <person name="Ohya K."/>
        </authorList>
    </citation>
    <scope>NUCLEOTIDE SEQUENCE [LARGE SCALE GENOMIC DNA]</scope>
    <source>
        <strain evidence="7 8">GF76</strain>
    </source>
</reference>
<dbReference type="InterPro" id="IPR016167">
    <property type="entry name" value="FAD-bd_PCMH_sub1"/>
</dbReference>
<dbReference type="InterPro" id="IPR016166">
    <property type="entry name" value="FAD-bd_PCMH"/>
</dbReference>
<dbReference type="Gene3D" id="3.40.462.20">
    <property type="match status" value="1"/>
</dbReference>
<dbReference type="InterPro" id="IPR006094">
    <property type="entry name" value="Oxid_FAD_bind_N"/>
</dbReference>
<dbReference type="GO" id="GO:0016491">
    <property type="term" value="F:oxidoreductase activity"/>
    <property type="evidence" value="ECO:0007669"/>
    <property type="project" value="UniProtKB-KW"/>
</dbReference>
<comment type="caution">
    <text evidence="7">The sequence shown here is derived from an EMBL/GenBank/DDBJ whole genome shotgun (WGS) entry which is preliminary data.</text>
</comment>
<evidence type="ECO:0000256" key="3">
    <source>
        <dbReference type="ARBA" id="ARBA00022630"/>
    </source>
</evidence>
<dbReference type="InterPro" id="IPR006093">
    <property type="entry name" value="Oxy_OxRdtase_FAD_BS"/>
</dbReference>
<evidence type="ECO:0000256" key="4">
    <source>
        <dbReference type="ARBA" id="ARBA00022827"/>
    </source>
</evidence>
<proteinExistence type="inferred from homology"/>
<dbReference type="Proteomes" id="UP000250347">
    <property type="component" value="Unassembled WGS sequence"/>
</dbReference>
<dbReference type="InterPro" id="IPR012951">
    <property type="entry name" value="BBE"/>
</dbReference>
<dbReference type="InterPro" id="IPR016169">
    <property type="entry name" value="FAD-bd_PCMH_sub2"/>
</dbReference>
<organism evidence="7 8">
    <name type="scientific">Mycobacterium colombiense</name>
    <dbReference type="NCBI Taxonomy" id="339268"/>
    <lineage>
        <taxon>Bacteria</taxon>
        <taxon>Bacillati</taxon>
        <taxon>Actinomycetota</taxon>
        <taxon>Actinomycetes</taxon>
        <taxon>Mycobacteriales</taxon>
        <taxon>Mycobacteriaceae</taxon>
        <taxon>Mycobacterium</taxon>
        <taxon>Mycobacterium avium complex (MAC)</taxon>
    </lineage>
</organism>
<dbReference type="GO" id="GO:0071949">
    <property type="term" value="F:FAD binding"/>
    <property type="evidence" value="ECO:0007669"/>
    <property type="project" value="InterPro"/>
</dbReference>
<feature type="domain" description="FAD-binding PCMH-type" evidence="6">
    <location>
        <begin position="69"/>
        <end position="241"/>
    </location>
</feature>
<dbReference type="SUPFAM" id="SSF56176">
    <property type="entry name" value="FAD-binding/transporter-associated domain-like"/>
    <property type="match status" value="1"/>
</dbReference>
<dbReference type="PANTHER" id="PTHR42973:SF39">
    <property type="entry name" value="FAD-BINDING PCMH-TYPE DOMAIN-CONTAINING PROTEIN"/>
    <property type="match status" value="1"/>
</dbReference>
<dbReference type="Pfam" id="PF08031">
    <property type="entry name" value="BBE"/>
    <property type="match status" value="1"/>
</dbReference>
<keyword evidence="5" id="KW-0560">Oxidoreductase</keyword>
<dbReference type="Gene3D" id="3.30.465.10">
    <property type="match status" value="1"/>
</dbReference>
<dbReference type="InterPro" id="IPR036318">
    <property type="entry name" value="FAD-bd_PCMH-like_sf"/>
</dbReference>
<evidence type="ECO:0000313" key="7">
    <source>
        <dbReference type="EMBL" id="RAU98221.1"/>
    </source>
</evidence>
<gene>
    <name evidence="7" type="ORF">DQP58_05915</name>
</gene>
<dbReference type="InterPro" id="IPR006311">
    <property type="entry name" value="TAT_signal"/>
</dbReference>
<comment type="similarity">
    <text evidence="2">Belongs to the oxygen-dependent FAD-linked oxidoreductase family.</text>
</comment>
<sequence length="477" mass="49036">MAREISRQMFLRGAVGALATGAVLGAPRVAADPRPTGWEGLSTALGGKVVLPDSPQFAGAKQVFNTNYNGLTPAAVVTPTSAADVQKAMAFAAAHNLKVAPRSGGHSYIGASTANGTMVLDLRQLPGDANYDAATGQVTVTPATSLYTMHRTLAAAGRGIPTGTCPSVGAAGHALGGGMGAQSRHAGLLCDQLTSASVVLPSGQAVTASAASNPDLFWALRGGGGGNFGVTTSLTFATFPTKDVDVVNLNFPPQSFAQVLVGWQNWLRTADQNSWALADATVDAMGVHCRILATCPAGSGNSAAAAITQAVGLQPSGTENHTFNYLDLVNYLAVGNLNPSPLGYVGGSDVFTTVNAGVAQGIAAAVNAFPRGAGRMLAIMHALDGALATVAPGATAFPWRRQSALVQWYVETGDPAAATNWLNTAHQAVQQYSVGGYVNYIEANQSPSRYFGPNLSRLSAVRQKYDPGRVMFSGLNY</sequence>
<dbReference type="RefSeq" id="WP_112707555.1">
    <property type="nucleotide sequence ID" value="NZ_QMEU01000010.1"/>
</dbReference>
<protein>
    <submittedName>
        <fullName evidence="7">FAD-linked oxidoreductase</fullName>
    </submittedName>
</protein>
<dbReference type="PROSITE" id="PS51387">
    <property type="entry name" value="FAD_PCMH"/>
    <property type="match status" value="1"/>
</dbReference>
<dbReference type="Pfam" id="PF01565">
    <property type="entry name" value="FAD_binding_4"/>
    <property type="match status" value="1"/>
</dbReference>
<evidence type="ECO:0000256" key="5">
    <source>
        <dbReference type="ARBA" id="ARBA00023002"/>
    </source>
</evidence>
<keyword evidence="4" id="KW-0274">FAD</keyword>
<dbReference type="PROSITE" id="PS51318">
    <property type="entry name" value="TAT"/>
    <property type="match status" value="1"/>
</dbReference>
<dbReference type="InterPro" id="IPR050416">
    <property type="entry name" value="FAD-linked_Oxidoreductase"/>
</dbReference>
<comment type="cofactor">
    <cofactor evidence="1">
        <name>FAD</name>
        <dbReference type="ChEBI" id="CHEBI:57692"/>
    </cofactor>
</comment>
<dbReference type="PANTHER" id="PTHR42973">
    <property type="entry name" value="BINDING OXIDOREDUCTASE, PUTATIVE (AFU_ORTHOLOGUE AFUA_1G17690)-RELATED"/>
    <property type="match status" value="1"/>
</dbReference>
<evidence type="ECO:0000259" key="6">
    <source>
        <dbReference type="PROSITE" id="PS51387"/>
    </source>
</evidence>